<sequence length="118" mass="11583">MRLPAAGSASVRVAKTKLPSTSAIVGATVKSFVAAASSARLSACVRPVAVGASLTGATLIEALAMPPPRPASALLVEACTSKLPVPLKFGSGVNFSPALACASVMNVPALTGVVPSAR</sequence>
<dbReference type="Proteomes" id="UP001055102">
    <property type="component" value="Unassembled WGS sequence"/>
</dbReference>
<gene>
    <name evidence="1" type="ORF">AOPFMNJM_1514</name>
</gene>
<protein>
    <submittedName>
        <fullName evidence="1">Uncharacterized protein</fullName>
    </submittedName>
</protein>
<keyword evidence="2" id="KW-1185">Reference proteome</keyword>
<name>A0ABQ4SW99_9HYPH</name>
<evidence type="ECO:0000313" key="2">
    <source>
        <dbReference type="Proteomes" id="UP001055102"/>
    </source>
</evidence>
<reference evidence="1" key="2">
    <citation type="submission" date="2021-08" db="EMBL/GenBank/DDBJ databases">
        <authorList>
            <person name="Tani A."/>
            <person name="Ola A."/>
            <person name="Ogura Y."/>
            <person name="Katsura K."/>
            <person name="Hayashi T."/>
        </authorList>
    </citation>
    <scope>NUCLEOTIDE SEQUENCE</scope>
    <source>
        <strain evidence="1">LMG 23639</strain>
    </source>
</reference>
<proteinExistence type="predicted"/>
<organism evidence="1 2">
    <name type="scientific">Methylobacterium jeotgali</name>
    <dbReference type="NCBI Taxonomy" id="381630"/>
    <lineage>
        <taxon>Bacteria</taxon>
        <taxon>Pseudomonadati</taxon>
        <taxon>Pseudomonadota</taxon>
        <taxon>Alphaproteobacteria</taxon>
        <taxon>Hyphomicrobiales</taxon>
        <taxon>Methylobacteriaceae</taxon>
        <taxon>Methylobacterium</taxon>
    </lineage>
</organism>
<reference evidence="1" key="1">
    <citation type="journal article" date="2021" name="Front. Microbiol.">
        <title>Comprehensive Comparative Genomics and Phenotyping of Methylobacterium Species.</title>
        <authorList>
            <person name="Alessa O."/>
            <person name="Ogura Y."/>
            <person name="Fujitani Y."/>
            <person name="Takami H."/>
            <person name="Hayashi T."/>
            <person name="Sahin N."/>
            <person name="Tani A."/>
        </authorList>
    </citation>
    <scope>NUCLEOTIDE SEQUENCE</scope>
    <source>
        <strain evidence="1">LMG 23639</strain>
    </source>
</reference>
<dbReference type="EMBL" id="BPQR01000025">
    <property type="protein sequence ID" value="GJE06200.1"/>
    <property type="molecule type" value="Genomic_DNA"/>
</dbReference>
<evidence type="ECO:0000313" key="1">
    <source>
        <dbReference type="EMBL" id="GJE06200.1"/>
    </source>
</evidence>
<accession>A0ABQ4SW99</accession>
<comment type="caution">
    <text evidence="1">The sequence shown here is derived from an EMBL/GenBank/DDBJ whole genome shotgun (WGS) entry which is preliminary data.</text>
</comment>